<feature type="transmembrane region" description="Helical" evidence="1">
    <location>
        <begin position="277"/>
        <end position="302"/>
    </location>
</feature>
<proteinExistence type="predicted"/>
<evidence type="ECO:0000313" key="3">
    <source>
        <dbReference type="EMBL" id="CAJ1949415.1"/>
    </source>
</evidence>
<dbReference type="Proteomes" id="UP001189624">
    <property type="component" value="Chromosome 4"/>
</dbReference>
<dbReference type="InterPro" id="IPR007658">
    <property type="entry name" value="DUF594"/>
</dbReference>
<feature type="transmembrane region" description="Helical" evidence="1">
    <location>
        <begin position="26"/>
        <end position="45"/>
    </location>
</feature>
<accession>A0AA86T3B0</accession>
<keyword evidence="4" id="KW-1185">Reference proteome</keyword>
<dbReference type="AlphaFoldDB" id="A0AA86T3B0"/>
<feature type="transmembrane region" description="Helical" evidence="1">
    <location>
        <begin position="98"/>
        <end position="119"/>
    </location>
</feature>
<name>A0AA86T3B0_9FABA</name>
<feature type="transmembrane region" description="Helical" evidence="1">
    <location>
        <begin position="342"/>
        <end position="365"/>
    </location>
</feature>
<keyword evidence="1" id="KW-0812">Transmembrane</keyword>
<gene>
    <name evidence="3" type="ORF">AYBTSS11_LOCUS13712</name>
</gene>
<protein>
    <recommendedName>
        <fullName evidence="2">DUF4220 domain-containing protein</fullName>
    </recommendedName>
</protein>
<evidence type="ECO:0000259" key="2">
    <source>
        <dbReference type="Pfam" id="PF13968"/>
    </source>
</evidence>
<keyword evidence="1" id="KW-1133">Transmembrane helix</keyword>
<evidence type="ECO:0000256" key="1">
    <source>
        <dbReference type="SAM" id="Phobius"/>
    </source>
</evidence>
<feature type="domain" description="DUF4220" evidence="2">
    <location>
        <begin position="60"/>
        <end position="347"/>
    </location>
</feature>
<dbReference type="Gramene" id="rna-AYBTSS11_LOCUS13712">
    <property type="protein sequence ID" value="CAJ1949415.1"/>
    <property type="gene ID" value="gene-AYBTSS11_LOCUS13712"/>
</dbReference>
<dbReference type="Pfam" id="PF13968">
    <property type="entry name" value="DUF4220"/>
    <property type="match status" value="1"/>
</dbReference>
<dbReference type="InterPro" id="IPR025315">
    <property type="entry name" value="DUF4220"/>
</dbReference>
<feature type="transmembrane region" description="Helical" evidence="1">
    <location>
        <begin position="57"/>
        <end position="78"/>
    </location>
</feature>
<dbReference type="PANTHER" id="PTHR31325">
    <property type="entry name" value="OS01G0798800 PROTEIN-RELATED"/>
    <property type="match status" value="1"/>
</dbReference>
<evidence type="ECO:0000313" key="4">
    <source>
        <dbReference type="Proteomes" id="UP001189624"/>
    </source>
</evidence>
<keyword evidence="1" id="KW-0472">Membrane</keyword>
<feature type="transmembrane region" description="Helical" evidence="1">
    <location>
        <begin position="153"/>
        <end position="170"/>
    </location>
</feature>
<reference evidence="3" key="1">
    <citation type="submission" date="2023-10" db="EMBL/GenBank/DDBJ databases">
        <authorList>
            <person name="Domelevo Entfellner J.-B."/>
        </authorList>
    </citation>
    <scope>NUCLEOTIDE SEQUENCE</scope>
</reference>
<sequence length="644" mass="74281">MSIEGHRRLAQIIPDHVQEWWDKWEIRGLILISLLTQIILTALGNRTIYKPNMWTKAILWSAYLLADWIAAVAMGVISSNLGNIYNKREQPKSVDPQLLAFWAPFFLMHLGGPDTITAYALEDNELWRRNFVGLVSQTILTVYVLILSWKGIWLSYLTIPVLIIGFIKYGERTWSLYRGSVKHLRDSFHNSLLDSSRRSEQWEQSSIGQEELRVSLRTIYIFISLFVDLVLTPLDITQDRRQLQSVKDSNCSILFTWVKFELKTLYDVFYTKAFANYGIWGFISRLITLSTTIVVLVLYANLSEEKEYQVVDHIITYLLLVGAIIGEIHAFILVTISRWTVLYFSIKGLSDFCLLQNCLHLFLFLKSGPISLGQLTFSHLVSSKSLKMEGDFLPMNKLESTSKCVSCSTSNNLLETIFESLKGKSQSNPSGTPGYRNLLSENNDQIFSSELEFHRTIIIWHIATELFYYSSHEPRSEVTRRNSKEMSDYMFYLLVKQRHMLPVGAGSITLHDTVIDAKKYFRHVNFSPQQQNSPETCRKLLEDDKSIPSYEATEKPVLSVLFHAREVAKRLLAPEDKHDNWVFIEKLWIEILCYAGTQCRVDMHAHQLTNGPEFLTHIWLLQAHLGLLDQFQIKDMSLNPVTTP</sequence>
<dbReference type="EMBL" id="OY731401">
    <property type="protein sequence ID" value="CAJ1949415.1"/>
    <property type="molecule type" value="Genomic_DNA"/>
</dbReference>
<feature type="transmembrane region" description="Helical" evidence="1">
    <location>
        <begin position="314"/>
        <end position="336"/>
    </location>
</feature>
<organism evidence="3 4">
    <name type="scientific">Sphenostylis stenocarpa</name>
    <dbReference type="NCBI Taxonomy" id="92480"/>
    <lineage>
        <taxon>Eukaryota</taxon>
        <taxon>Viridiplantae</taxon>
        <taxon>Streptophyta</taxon>
        <taxon>Embryophyta</taxon>
        <taxon>Tracheophyta</taxon>
        <taxon>Spermatophyta</taxon>
        <taxon>Magnoliopsida</taxon>
        <taxon>eudicotyledons</taxon>
        <taxon>Gunneridae</taxon>
        <taxon>Pentapetalae</taxon>
        <taxon>rosids</taxon>
        <taxon>fabids</taxon>
        <taxon>Fabales</taxon>
        <taxon>Fabaceae</taxon>
        <taxon>Papilionoideae</taxon>
        <taxon>50 kb inversion clade</taxon>
        <taxon>NPAAA clade</taxon>
        <taxon>indigoferoid/millettioid clade</taxon>
        <taxon>Phaseoleae</taxon>
        <taxon>Sphenostylis</taxon>
    </lineage>
</organism>
<dbReference type="Pfam" id="PF04578">
    <property type="entry name" value="DUF594"/>
    <property type="match status" value="1"/>
</dbReference>